<dbReference type="EMBL" id="JAAOYM010000001">
    <property type="protein sequence ID" value="NIJ13352.1"/>
    <property type="molecule type" value="Genomic_DNA"/>
</dbReference>
<organism evidence="4 5">
    <name type="scientific">Saccharomonospora amisosensis</name>
    <dbReference type="NCBI Taxonomy" id="1128677"/>
    <lineage>
        <taxon>Bacteria</taxon>
        <taxon>Bacillati</taxon>
        <taxon>Actinomycetota</taxon>
        <taxon>Actinomycetes</taxon>
        <taxon>Pseudonocardiales</taxon>
        <taxon>Pseudonocardiaceae</taxon>
        <taxon>Saccharomonospora</taxon>
    </lineage>
</organism>
<dbReference type="Proteomes" id="UP000545493">
    <property type="component" value="Unassembled WGS sequence"/>
</dbReference>
<feature type="domain" description="AtuA-like ferredoxin-fold" evidence="3">
    <location>
        <begin position="483"/>
        <end position="577"/>
    </location>
</feature>
<gene>
    <name evidence="4" type="ORF">FHU38_003696</name>
</gene>
<feature type="region of interest" description="Disordered" evidence="1">
    <location>
        <begin position="457"/>
        <end position="480"/>
    </location>
</feature>
<dbReference type="InterPro" id="IPR056362">
    <property type="entry name" value="AtuA-like_ferredoxin_dom"/>
</dbReference>
<evidence type="ECO:0000313" key="5">
    <source>
        <dbReference type="Proteomes" id="UP000545493"/>
    </source>
</evidence>
<dbReference type="AlphaFoldDB" id="A0A7X5USF1"/>
<dbReference type="PANTHER" id="PTHR47585:SF1">
    <property type="entry name" value="DUF1446 DOMAIN-CONTAINING PROTEIN"/>
    <property type="match status" value="1"/>
</dbReference>
<dbReference type="InterPro" id="IPR010839">
    <property type="entry name" value="AtuA_N"/>
</dbReference>
<comment type="caution">
    <text evidence="4">The sequence shown here is derived from an EMBL/GenBank/DDBJ whole genome shotgun (WGS) entry which is preliminary data.</text>
</comment>
<evidence type="ECO:0000259" key="2">
    <source>
        <dbReference type="Pfam" id="PF07287"/>
    </source>
</evidence>
<evidence type="ECO:0000256" key="1">
    <source>
        <dbReference type="SAM" id="MobiDB-lite"/>
    </source>
</evidence>
<accession>A0A7X5USF1</accession>
<keyword evidence="5" id="KW-1185">Reference proteome</keyword>
<proteinExistence type="predicted"/>
<feature type="domain" description="Acyclic terpene utilisation N-terminal" evidence="2">
    <location>
        <begin position="6"/>
        <end position="444"/>
    </location>
</feature>
<evidence type="ECO:0008006" key="6">
    <source>
        <dbReference type="Google" id="ProtNLM"/>
    </source>
</evidence>
<dbReference type="RefSeq" id="WP_167173066.1">
    <property type="nucleotide sequence ID" value="NZ_JAAOYM010000001.1"/>
</dbReference>
<name>A0A7X5USF1_9PSEU</name>
<evidence type="ECO:0000313" key="4">
    <source>
        <dbReference type="EMBL" id="NIJ13352.1"/>
    </source>
</evidence>
<dbReference type="PANTHER" id="PTHR47585">
    <property type="match status" value="1"/>
</dbReference>
<dbReference type="Pfam" id="PF23544">
    <property type="entry name" value="AtuA_ferredoxin"/>
    <property type="match status" value="1"/>
</dbReference>
<dbReference type="Pfam" id="PF07287">
    <property type="entry name" value="AtuA"/>
    <property type="match status" value="1"/>
</dbReference>
<protein>
    <recommendedName>
        <fullName evidence="6">DUF1446 domain-containing protein</fullName>
    </recommendedName>
</protein>
<reference evidence="4 5" key="1">
    <citation type="submission" date="2020-03" db="EMBL/GenBank/DDBJ databases">
        <title>Sequencing the genomes of 1000 actinobacteria strains.</title>
        <authorList>
            <person name="Klenk H.-P."/>
        </authorList>
    </citation>
    <scope>NUCLEOTIDE SEQUENCE [LARGE SCALE GENOMIC DNA]</scope>
    <source>
        <strain evidence="4 5">DSM 45685</strain>
    </source>
</reference>
<sequence length="596" mass="63295">MARGPIRVANFSGYLGDRFTAVDEAIAGDPVDVLVGDYLAEITLAALAARYRHDPAKGYVGYFLDQVRPHLATLAERGIKVVTNAGGFHPAGLAAALRELASRQRVPLRVAHIEGDNVLPDLPRLRTDGHRFEHLDTGQPLDSWGLEPIAANAYLGGWGIAAALADGADIVVCGRVTDASLAAGAAAWWHGWGRGDWNAMAGAVAAGHIIECGSQAVGGNFSGFTHIPGMTTPGFPIAEIAADGTSVITKHARDGGAVTVDTVTAQLVYEIQGPTYLNPDVTVHLDTLRLTALGRDRVGVCGVTASPPPPTTKVAAFAQLGFGIVDTVFVTAPDVNDKIELLRAQVSKDLPDGVDQLEFTRLGTAATDPESQWDATVAVRVAATAREQEPLVRLGLARKLASLYLQSIPGFFHDADAAPATKPKPRIDYWPALLPQAAVTHRAVLDDGRVVRIDPPADTALSEQPRHPEPAAAPPATATRSAPLGSVAYARSGDKGGNCNVGVWVPEQRAWPWLRQALSTEELRRLLPEVKDLDIVRHELPTLRAVHFVLRGLLGTGGSANTRVDQAGKAVGEYLRAKHLPIPEELLTSQEHDAAH</sequence>
<evidence type="ECO:0000259" key="3">
    <source>
        <dbReference type="Pfam" id="PF23544"/>
    </source>
</evidence>